<organism evidence="8 9">
    <name type="scientific">Pycnococcus provasolii</name>
    <dbReference type="NCBI Taxonomy" id="41880"/>
    <lineage>
        <taxon>Eukaryota</taxon>
        <taxon>Viridiplantae</taxon>
        <taxon>Chlorophyta</taxon>
        <taxon>Pseudoscourfieldiophyceae</taxon>
        <taxon>Pseudoscourfieldiales</taxon>
        <taxon>Pycnococcaceae</taxon>
        <taxon>Pycnococcus</taxon>
    </lineage>
</organism>
<evidence type="ECO:0000256" key="4">
    <source>
        <dbReference type="ARBA" id="ARBA00023242"/>
    </source>
</evidence>
<evidence type="ECO:0000256" key="3">
    <source>
        <dbReference type="ARBA" id="ARBA00022776"/>
    </source>
</evidence>
<evidence type="ECO:0000256" key="1">
    <source>
        <dbReference type="ARBA" id="ARBA00004123"/>
    </source>
</evidence>
<feature type="region of interest" description="Disordered" evidence="6">
    <location>
        <begin position="1"/>
        <end position="28"/>
    </location>
</feature>
<dbReference type="GO" id="GO:0010032">
    <property type="term" value="P:meiotic chromosome condensation"/>
    <property type="evidence" value="ECO:0007669"/>
    <property type="project" value="TreeGrafter"/>
</dbReference>
<feature type="region of interest" description="Disordered" evidence="6">
    <location>
        <begin position="1310"/>
        <end position="1352"/>
    </location>
</feature>
<comment type="caution">
    <text evidence="8">The sequence shown here is derived from an EMBL/GenBank/DDBJ whole genome shotgun (WGS) entry which is preliminary data.</text>
</comment>
<feature type="region of interest" description="Disordered" evidence="6">
    <location>
        <begin position="1377"/>
        <end position="1405"/>
    </location>
</feature>
<feature type="region of interest" description="Disordered" evidence="6">
    <location>
        <begin position="1447"/>
        <end position="1470"/>
    </location>
</feature>
<evidence type="ECO:0000256" key="5">
    <source>
        <dbReference type="ARBA" id="ARBA00023306"/>
    </source>
</evidence>
<evidence type="ECO:0000256" key="2">
    <source>
        <dbReference type="ARBA" id="ARBA00022618"/>
    </source>
</evidence>
<dbReference type="EMBL" id="BNJQ01000013">
    <property type="protein sequence ID" value="GHP06667.1"/>
    <property type="molecule type" value="Genomic_DNA"/>
</dbReference>
<dbReference type="InterPro" id="IPR016024">
    <property type="entry name" value="ARM-type_fold"/>
</dbReference>
<name>A0A830HNU1_9CHLO</name>
<dbReference type="PANTHER" id="PTHR14222:SF1">
    <property type="entry name" value="CONDENSIN-2 COMPLEX SUBUNIT D3"/>
    <property type="match status" value="1"/>
</dbReference>
<dbReference type="GO" id="GO:0005634">
    <property type="term" value="C:nucleus"/>
    <property type="evidence" value="ECO:0007669"/>
    <property type="project" value="UniProtKB-SubCell"/>
</dbReference>
<feature type="compositionally biased region" description="Polar residues" evidence="6">
    <location>
        <begin position="533"/>
        <end position="542"/>
    </location>
</feature>
<accession>A0A830HNU1</accession>
<dbReference type="GO" id="GO:0042393">
    <property type="term" value="F:histone binding"/>
    <property type="evidence" value="ECO:0007669"/>
    <property type="project" value="TreeGrafter"/>
</dbReference>
<keyword evidence="9" id="KW-1185">Reference proteome</keyword>
<feature type="compositionally biased region" description="Basic and acidic residues" evidence="6">
    <location>
        <begin position="1310"/>
        <end position="1324"/>
    </location>
</feature>
<evidence type="ECO:0000313" key="8">
    <source>
        <dbReference type="EMBL" id="GHP06667.1"/>
    </source>
</evidence>
<keyword evidence="3" id="KW-0498">Mitosis</keyword>
<proteinExistence type="predicted"/>
<dbReference type="PANTHER" id="PTHR14222">
    <property type="entry name" value="CONDENSIN"/>
    <property type="match status" value="1"/>
</dbReference>
<dbReference type="GO" id="GO:0000796">
    <property type="term" value="C:condensin complex"/>
    <property type="evidence" value="ECO:0007669"/>
    <property type="project" value="TreeGrafter"/>
</dbReference>
<feature type="region of interest" description="Disordered" evidence="6">
    <location>
        <begin position="382"/>
        <end position="401"/>
    </location>
</feature>
<dbReference type="GO" id="GO:0051301">
    <property type="term" value="P:cell division"/>
    <property type="evidence" value="ECO:0007669"/>
    <property type="project" value="UniProtKB-KW"/>
</dbReference>
<dbReference type="InterPro" id="IPR032682">
    <property type="entry name" value="Cnd1_C"/>
</dbReference>
<keyword evidence="5" id="KW-0131">Cell cycle</keyword>
<feature type="compositionally biased region" description="Low complexity" evidence="6">
    <location>
        <begin position="13"/>
        <end position="28"/>
    </location>
</feature>
<dbReference type="Pfam" id="PF12717">
    <property type="entry name" value="Cnd1"/>
    <property type="match status" value="1"/>
</dbReference>
<evidence type="ECO:0000256" key="6">
    <source>
        <dbReference type="SAM" id="MobiDB-lite"/>
    </source>
</evidence>
<feature type="region of interest" description="Disordered" evidence="6">
    <location>
        <begin position="493"/>
        <end position="542"/>
    </location>
</feature>
<dbReference type="InterPro" id="IPR026971">
    <property type="entry name" value="CND1/NCAPD3"/>
</dbReference>
<dbReference type="SUPFAM" id="SSF48371">
    <property type="entry name" value="ARM repeat"/>
    <property type="match status" value="1"/>
</dbReference>
<comment type="subcellular location">
    <subcellularLocation>
        <location evidence="1">Nucleus</location>
    </subcellularLocation>
</comment>
<evidence type="ECO:0000259" key="7">
    <source>
        <dbReference type="Pfam" id="PF12717"/>
    </source>
</evidence>
<dbReference type="GO" id="GO:0000779">
    <property type="term" value="C:condensed chromosome, centromeric region"/>
    <property type="evidence" value="ECO:0007669"/>
    <property type="project" value="TreeGrafter"/>
</dbReference>
<feature type="compositionally biased region" description="Low complexity" evidence="6">
    <location>
        <begin position="385"/>
        <end position="401"/>
    </location>
</feature>
<feature type="domain" description="Condensin complex subunit 1 C-terminal" evidence="7">
    <location>
        <begin position="998"/>
        <end position="1106"/>
    </location>
</feature>
<protein>
    <recommendedName>
        <fullName evidence="7">Condensin complex subunit 1 C-terminal domain-containing protein</fullName>
    </recommendedName>
</protein>
<dbReference type="GO" id="GO:0007076">
    <property type="term" value="P:mitotic chromosome condensation"/>
    <property type="evidence" value="ECO:0007669"/>
    <property type="project" value="InterPro"/>
</dbReference>
<keyword evidence="2" id="KW-0132">Cell division</keyword>
<keyword evidence="4" id="KW-0539">Nucleus</keyword>
<sequence length="1470" mass="153183">MDDDDATMEEAAPTQLQPTQPRTQMQVTQPAVAAAAPADAHVANVLASICQGDAQPAQGEVDAETKDALAALAADPRRDATANRLWARINAQHRCTPGAVATALLACVEKAGARHEPTARDGLLWASAYANLLRGTQCPALGLLNHALFEDVIHRACDALSKTAAATQDAQPDAEQLKTTATTVLRDVAHSLGQLPLRDQGYGLLRGVAEAFVAVLCIPNLSEQANEAACDGLTALMNEQRHGDASQTSAMVMRLLSPLVLGTFKPPVGCAAPSSRDRTSVRTAALTYVCDLACGFHEQATAAAGALAKHLLLRAMDRAEPRAVAASSAAEIAAALPALERAGLLRFTAKLSRSAQVAHRTTACEAAPGLFLACSEEALEGGGATAAPRTPAGQTPGSANAKEARAESDAAAALIAALVNRCSDTAPAVRAKALTGVAAVAQSLVHDAESARARAGADDYATPARVRTLLNLTASFALRSPGATPGVGGMTGASNGITPGSGLAQAAGMTPGKELKTPGRGSPDAMDADGISPASTAYTPTSPAEMQEQASASLLPLARKRATDAKFAVRRAAFGLLENLLALSRAAPSAEDRAVAAAACGDVLVSLRRHGLALCTDALQRHPSPETARLWLSSALPLVDDVESSLQEKALGMVEEILIAALTDPQLVVQINGVADSDEKKAAALALRPSARAMPLLTALPLVGSSAVRHVGSALRMMHQRKRLKASTLARACQRVMDAAAADGELSKFAPAVEGAWILLHELSCVDGACVAWKFLEPAWIAAKSAQPQEGAALRRHALVVRTMANAATHLKAGEAERLAEAVHEPVAALHVTPTLIGSYVRVLDRISASSETRSDNPNIRWLTASRKWSIDAAEKCSKVLRTYCIPIVGGSAAASTAASGEPPPPESEVLSALALLGEASLVHPPSVPRDASTLVQAIAVPPGGHSDACPTHVSAHAWACLGKLCLTDERLAKSTAPLFAQCVSRSSGKVVSPPACRNNAAMALCDLCIKFTAVGDPYADVIARVLTRDPCMLVRRQVLKMLHGLLSKEFLKCRPNVYHSILFSVVDDDADIRAMASHVLSEIVRVSGSTIVANRFAETMLLLNSVDGAKDMSTVAASDVDQGGAVEALSGLDGQACRPGRRIIYTKLLECLTPEQKLALSARLCTDILGTLVCDGTSNLLGDANGTELVADVLHVISCPEMVGTLFKRGGRFTSAAAAAAAEDEMEMDGGAGEAAKKVIMAKLSKAYLSETAVPVLIELKSTMSARQHTLLGFLMETLRTLLTPFKGNLEDVVTEKQLVRELLNDMEASERRREMERLEKAAARRRAAANSPIDASGAAKTPAGGSDTAKKTPAAAFASMARLALSVPRTHVSALRTPGANATTPGRRLSFRRRSGGRKSMEAAHTPSAMAGVLAEKVQVVQLPSPDSPAPPVKQWAVEPPPPAFEAAAAAAAAEDENAPRGVKRTRA</sequence>
<dbReference type="Proteomes" id="UP000660262">
    <property type="component" value="Unassembled WGS sequence"/>
</dbReference>
<evidence type="ECO:0000313" key="9">
    <source>
        <dbReference type="Proteomes" id="UP000660262"/>
    </source>
</evidence>
<dbReference type="OrthoDB" id="515511at2759"/>
<reference evidence="8" key="1">
    <citation type="submission" date="2020-10" db="EMBL/GenBank/DDBJ databases">
        <title>Unveiling of a novel bifunctional photoreceptor, Dualchrome1, isolated from a cosmopolitan green alga.</title>
        <authorList>
            <person name="Suzuki S."/>
            <person name="Kawachi M."/>
        </authorList>
    </citation>
    <scope>NUCLEOTIDE SEQUENCE</scope>
    <source>
        <strain evidence="8">NIES 2893</strain>
    </source>
</reference>
<gene>
    <name evidence="8" type="ORF">PPROV_000541200</name>
</gene>